<comment type="caution">
    <text evidence="1">The sequence shown here is derived from an EMBL/GenBank/DDBJ whole genome shotgun (WGS) entry which is preliminary data.</text>
</comment>
<sequence length="263" mass="28763">MKNEITPIGLDIGNSETKVCILGKFAKVPSRVGLEKPQGAISSKTGRELKAQAFKLLFDSDKTGWFGQDVLGASAIQKLDMSKYDAVHISILFRAVLYQWQKVHKIDLSTLGKLNVVTSMPPGLFQKSASNNQAVTEFKKSFNRGQSHVWIRDGKSSVQIVTQFGGLIQEAVAWGSDMPRQGKMILTVDMGGLTNDYALFNGSSTPVFSRTDKTGLLHAYAAINSNGAQAELNILRNKSEPLPAPVVAHYNQVENRIQLIKAT</sequence>
<dbReference type="EMBL" id="LAZR01042684">
    <property type="protein sequence ID" value="KKL08941.1"/>
    <property type="molecule type" value="Genomic_DNA"/>
</dbReference>
<dbReference type="AlphaFoldDB" id="A0A0F9CTF1"/>
<evidence type="ECO:0000313" key="1">
    <source>
        <dbReference type="EMBL" id="KKL08941.1"/>
    </source>
</evidence>
<proteinExistence type="predicted"/>
<organism evidence="1">
    <name type="scientific">marine sediment metagenome</name>
    <dbReference type="NCBI Taxonomy" id="412755"/>
    <lineage>
        <taxon>unclassified sequences</taxon>
        <taxon>metagenomes</taxon>
        <taxon>ecological metagenomes</taxon>
    </lineage>
</organism>
<gene>
    <name evidence="1" type="ORF">LCGC14_2570830</name>
</gene>
<dbReference type="Gene3D" id="3.30.420.40">
    <property type="match status" value="1"/>
</dbReference>
<accession>A0A0F9CTF1</accession>
<reference evidence="1" key="1">
    <citation type="journal article" date="2015" name="Nature">
        <title>Complex archaea that bridge the gap between prokaryotes and eukaryotes.</title>
        <authorList>
            <person name="Spang A."/>
            <person name="Saw J.H."/>
            <person name="Jorgensen S.L."/>
            <person name="Zaremba-Niedzwiedzka K."/>
            <person name="Martijn J."/>
            <person name="Lind A.E."/>
            <person name="van Eijk R."/>
            <person name="Schleper C."/>
            <person name="Guy L."/>
            <person name="Ettema T.J."/>
        </authorList>
    </citation>
    <scope>NUCLEOTIDE SEQUENCE</scope>
</reference>
<protein>
    <recommendedName>
        <fullName evidence="2">Actin-like protein N-terminal domain-containing protein</fullName>
    </recommendedName>
</protein>
<feature type="non-terminal residue" evidence="1">
    <location>
        <position position="263"/>
    </location>
</feature>
<name>A0A0F9CTF1_9ZZZZ</name>
<evidence type="ECO:0008006" key="2">
    <source>
        <dbReference type="Google" id="ProtNLM"/>
    </source>
</evidence>